<organism evidence="1 2">
    <name type="scientific">Heminiphilus faecis</name>
    <dbReference type="NCBI Taxonomy" id="2601703"/>
    <lineage>
        <taxon>Bacteria</taxon>
        <taxon>Pseudomonadati</taxon>
        <taxon>Bacteroidota</taxon>
        <taxon>Bacteroidia</taxon>
        <taxon>Bacteroidales</taxon>
        <taxon>Muribaculaceae</taxon>
        <taxon>Heminiphilus</taxon>
    </lineage>
</organism>
<keyword evidence="2" id="KW-1185">Reference proteome</keyword>
<name>A0ABV4CVX3_9BACT</name>
<evidence type="ECO:0000313" key="2">
    <source>
        <dbReference type="Proteomes" id="UP001565200"/>
    </source>
</evidence>
<protein>
    <recommendedName>
        <fullName evidence="3">Outer membrane protein beta-barrel domain-containing protein</fullName>
    </recommendedName>
</protein>
<evidence type="ECO:0000313" key="1">
    <source>
        <dbReference type="EMBL" id="MEY8245537.1"/>
    </source>
</evidence>
<dbReference type="EMBL" id="JBCLPP010000018">
    <property type="protein sequence ID" value="MEY8245537.1"/>
    <property type="molecule type" value="Genomic_DNA"/>
</dbReference>
<dbReference type="RefSeq" id="WP_135986225.1">
    <property type="nucleotide sequence ID" value="NZ_JBCLPP010000018.1"/>
</dbReference>
<gene>
    <name evidence="1" type="ORF">AAK873_07895</name>
</gene>
<comment type="caution">
    <text evidence="1">The sequence shown here is derived from an EMBL/GenBank/DDBJ whole genome shotgun (WGS) entry which is preliminary data.</text>
</comment>
<sequence>MKKLLLSIFVLGICFLELKGDNVPNRFSANVHGGIYANEQAWIIEPEMLWHFHKLSGISFGIELTRQYNQPNRQAIIDGHEAELTNNERNIGWIVFKPAIILRTPDLWLNTCDDMHLWLQTSAGISLACPFSNSLTYEIREFNGNMGTTIAYREFKNNGLNWFYWNSRFNINFSFDRFILGVGYGISNFDYYSCRRNVILGNNIKFYVPRRELSHSIFISFGYKL</sequence>
<proteinExistence type="predicted"/>
<dbReference type="Proteomes" id="UP001565200">
    <property type="component" value="Unassembled WGS sequence"/>
</dbReference>
<reference evidence="1 2" key="1">
    <citation type="submission" date="2024-03" db="EMBL/GenBank/DDBJ databases">
        <title>Mouse gut bacterial collection (mGBC) of GemPharmatech.</title>
        <authorList>
            <person name="He Y."/>
            <person name="Dong L."/>
            <person name="Wu D."/>
            <person name="Gao X."/>
            <person name="Lin Z."/>
        </authorList>
    </citation>
    <scope>NUCLEOTIDE SEQUENCE [LARGE SCALE GENOMIC DNA]</scope>
    <source>
        <strain evidence="1 2">54-13</strain>
    </source>
</reference>
<accession>A0ABV4CVX3</accession>
<evidence type="ECO:0008006" key="3">
    <source>
        <dbReference type="Google" id="ProtNLM"/>
    </source>
</evidence>